<comment type="similarity">
    <text evidence="6">Belongs to the DEAD box helicase family.</text>
</comment>
<evidence type="ECO:0000313" key="11">
    <source>
        <dbReference type="Proteomes" id="UP000750334"/>
    </source>
</evidence>
<dbReference type="CDD" id="cd18787">
    <property type="entry name" value="SF2_C_DEAD"/>
    <property type="match status" value="1"/>
</dbReference>
<evidence type="ECO:0000256" key="4">
    <source>
        <dbReference type="ARBA" id="ARBA00022806"/>
    </source>
</evidence>
<dbReference type="Gene3D" id="3.40.50.300">
    <property type="entry name" value="P-loop containing nucleotide triphosphate hydrolases"/>
    <property type="match status" value="2"/>
</dbReference>
<feature type="compositionally biased region" description="Basic and acidic residues" evidence="7">
    <location>
        <begin position="84"/>
        <end position="93"/>
    </location>
</feature>
<dbReference type="OrthoDB" id="196131at2759"/>
<evidence type="ECO:0000256" key="6">
    <source>
        <dbReference type="RuleBase" id="RU000492"/>
    </source>
</evidence>
<dbReference type="GO" id="GO:0016787">
    <property type="term" value="F:hydrolase activity"/>
    <property type="evidence" value="ECO:0007669"/>
    <property type="project" value="UniProtKB-KW"/>
</dbReference>
<proteinExistence type="inferred from homology"/>
<dbReference type="SMART" id="SM00487">
    <property type="entry name" value="DEXDc"/>
    <property type="match status" value="1"/>
</dbReference>
<gene>
    <name evidence="10" type="primary">PRP28</name>
    <name evidence="10" type="ORF">C6P45_000130</name>
</gene>
<dbReference type="GO" id="GO:0005524">
    <property type="term" value="F:ATP binding"/>
    <property type="evidence" value="ECO:0007669"/>
    <property type="project" value="UniProtKB-KW"/>
</dbReference>
<feature type="domain" description="Helicase ATP-binding" evidence="8">
    <location>
        <begin position="218"/>
        <end position="407"/>
    </location>
</feature>
<evidence type="ECO:0000256" key="1">
    <source>
        <dbReference type="ARBA" id="ARBA00012552"/>
    </source>
</evidence>
<dbReference type="GO" id="GO:0003676">
    <property type="term" value="F:nucleic acid binding"/>
    <property type="evidence" value="ECO:0007669"/>
    <property type="project" value="InterPro"/>
</dbReference>
<dbReference type="InterPro" id="IPR027417">
    <property type="entry name" value="P-loop_NTPase"/>
</dbReference>
<evidence type="ECO:0000256" key="2">
    <source>
        <dbReference type="ARBA" id="ARBA00022741"/>
    </source>
</evidence>
<dbReference type="PROSITE" id="PS51192">
    <property type="entry name" value="HELICASE_ATP_BIND_1"/>
    <property type="match status" value="1"/>
</dbReference>
<dbReference type="InterPro" id="IPR014001">
    <property type="entry name" value="Helicase_ATP-bd"/>
</dbReference>
<feature type="domain" description="Helicase C-terminal" evidence="9">
    <location>
        <begin position="432"/>
        <end position="584"/>
    </location>
</feature>
<evidence type="ECO:0000256" key="3">
    <source>
        <dbReference type="ARBA" id="ARBA00022801"/>
    </source>
</evidence>
<comment type="caution">
    <text evidence="10">The sequence shown here is derived from an EMBL/GenBank/DDBJ whole genome shotgun (WGS) entry which is preliminary data.</text>
</comment>
<dbReference type="InterPro" id="IPR001650">
    <property type="entry name" value="Helicase_C-like"/>
</dbReference>
<feature type="region of interest" description="Disordered" evidence="7">
    <location>
        <begin position="73"/>
        <end position="95"/>
    </location>
</feature>
<evidence type="ECO:0000256" key="5">
    <source>
        <dbReference type="ARBA" id="ARBA00022840"/>
    </source>
</evidence>
<dbReference type="Pfam" id="PF00271">
    <property type="entry name" value="Helicase_C"/>
    <property type="match status" value="1"/>
</dbReference>
<dbReference type="EMBL" id="PUHR01000010">
    <property type="protein sequence ID" value="KAG0671639.1"/>
    <property type="molecule type" value="Genomic_DNA"/>
</dbReference>
<dbReference type="GO" id="GO:0003724">
    <property type="term" value="F:RNA helicase activity"/>
    <property type="evidence" value="ECO:0007669"/>
    <property type="project" value="UniProtKB-EC"/>
</dbReference>
<keyword evidence="4 6" id="KW-0347">Helicase</keyword>
<keyword evidence="5 6" id="KW-0067">ATP-binding</keyword>
<evidence type="ECO:0000259" key="8">
    <source>
        <dbReference type="PROSITE" id="PS51192"/>
    </source>
</evidence>
<organism evidence="10 11">
    <name type="scientific">Maudiozyma exigua</name>
    <name type="common">Yeast</name>
    <name type="synonym">Kazachstania exigua</name>
    <dbReference type="NCBI Taxonomy" id="34358"/>
    <lineage>
        <taxon>Eukaryota</taxon>
        <taxon>Fungi</taxon>
        <taxon>Dikarya</taxon>
        <taxon>Ascomycota</taxon>
        <taxon>Saccharomycotina</taxon>
        <taxon>Saccharomycetes</taxon>
        <taxon>Saccharomycetales</taxon>
        <taxon>Saccharomycetaceae</taxon>
        <taxon>Maudiozyma</taxon>
    </lineage>
</organism>
<accession>A0A9P7BCU8</accession>
<sequence length="596" mass="67619">MARPINVNQLLGNLENDKQNGNGIKKEPLGKAKFLSKNERNALLSETNVNSNKSSLINAKSVIETIIVPKKESSGHQLQEFETQDTHSNQDKALKRKKSKFNFDWETSEDTSANKTPLTSLKVDDLLKQKGSSRSNKQLNKLEESYIGKHWTQKKFEEMTERDWRILKEDFQITIRADSLKQPLRNWTELKLIPKGLCNIIINDLKFQIPTPIQRATIPNFNLNKSLLGVASTGSGKTFAFIIPILTKLNQSPDRPRSIKVLEGPKALILAPTRELAQQIKSEAEKLTTLWHEHDYKIVSLVGGHSTEQISHELSDGCDILVATPGRLIDCLENHMLTIGSVATVVLDEADKMIDLGFEEQLTTILNILDIETTASNKNRQIMMFTATMTPPIEKLSRQYLNHPIHISIGGADDAVPKIQQRIIYAPTDDMKFKNLIEQLNKSGTPIIIFINHKRVADILAEKLRNETNYRIVTLHGSKSQDQREKALNDLKTNKAQIMIATSIAARGLDIPNVSLVVNFEMPKNFEEYVHRIGRTGRAGRTGVAITFIGEYENERTIEKLLKYTEKEDPLRCNEYDKRIKKLYNLGDTESEYIIY</sequence>
<dbReference type="SUPFAM" id="SSF52540">
    <property type="entry name" value="P-loop containing nucleoside triphosphate hydrolases"/>
    <property type="match status" value="1"/>
</dbReference>
<dbReference type="AlphaFoldDB" id="A0A9P7BCU8"/>
<dbReference type="SMART" id="SM00490">
    <property type="entry name" value="HELICc"/>
    <property type="match status" value="1"/>
</dbReference>
<dbReference type="InterPro" id="IPR000629">
    <property type="entry name" value="RNA-helicase_DEAD-box_CS"/>
</dbReference>
<dbReference type="EC" id="3.6.4.13" evidence="1"/>
<dbReference type="Pfam" id="PF00270">
    <property type="entry name" value="DEAD"/>
    <property type="match status" value="1"/>
</dbReference>
<protein>
    <recommendedName>
        <fullName evidence="1">RNA helicase</fullName>
        <ecNumber evidence="1">3.6.4.13</ecNumber>
    </recommendedName>
</protein>
<keyword evidence="3 6" id="KW-0378">Hydrolase</keyword>
<dbReference type="PROSITE" id="PS00039">
    <property type="entry name" value="DEAD_ATP_HELICASE"/>
    <property type="match status" value="1"/>
</dbReference>
<dbReference type="InterPro" id="IPR011545">
    <property type="entry name" value="DEAD/DEAH_box_helicase_dom"/>
</dbReference>
<reference evidence="10 11" key="1">
    <citation type="submission" date="2020-11" db="EMBL/GenBank/DDBJ databases">
        <title>Kefir isolates.</title>
        <authorList>
            <person name="Marcisauskas S."/>
            <person name="Kim Y."/>
            <person name="Blasche S."/>
        </authorList>
    </citation>
    <scope>NUCLEOTIDE SEQUENCE [LARGE SCALE GENOMIC DNA]</scope>
    <source>
        <strain evidence="10 11">OG2</strain>
    </source>
</reference>
<dbReference type="PANTHER" id="PTHR47958">
    <property type="entry name" value="ATP-DEPENDENT RNA HELICASE DBP3"/>
    <property type="match status" value="1"/>
</dbReference>
<name>A0A9P7BCU8_MAUEX</name>
<dbReference type="PROSITE" id="PS51194">
    <property type="entry name" value="HELICASE_CTER"/>
    <property type="match status" value="1"/>
</dbReference>
<evidence type="ECO:0000259" key="9">
    <source>
        <dbReference type="PROSITE" id="PS51194"/>
    </source>
</evidence>
<evidence type="ECO:0000256" key="7">
    <source>
        <dbReference type="SAM" id="MobiDB-lite"/>
    </source>
</evidence>
<keyword evidence="11" id="KW-1185">Reference proteome</keyword>
<evidence type="ECO:0000313" key="10">
    <source>
        <dbReference type="EMBL" id="KAG0671639.1"/>
    </source>
</evidence>
<dbReference type="Proteomes" id="UP000750334">
    <property type="component" value="Unassembled WGS sequence"/>
</dbReference>
<keyword evidence="2 6" id="KW-0547">Nucleotide-binding</keyword>